<evidence type="ECO:0000313" key="1">
    <source>
        <dbReference type="EMBL" id="PTL72932.1"/>
    </source>
</evidence>
<accession>A0A2T4UTS1</accession>
<sequence>MTENTPGSVHRRTVVAGAAWTIPVVATAIGAPLAAASGTGPTLAFTNGPYSVAACGTLKDVVMTATTDGTAAAPQGTPVTVTLPAGLTWSDGDTGSRIFPTDGNGEVVLSGVKATGTPGTGSISATTTGASTSAPVSVSGGAAFYRSQVSGGPVTTFPVAVPSGAQPVGTLGWLAEGTLYDNSGAVIATDVVAANSEMENWGTRNAQYFTWTTTDGTAFYRNQVSGGSVSTSPVAVPSGAQPVGTLGWLADGTLYDNSGTVIATDVATADSNMENWGDRNAQYFTWTTTDGTAFYRSQVSGGPASSFPVAVPSGAQSVGTLGWLAGGTLYDNSGTVIATDVASASSDMENWGTGNAQYFTWTTMDGTAFYRSQVSGGPASSFAVAVPSGGQPVGTLGWLVGGTLYDNAGTVIATDVNAASSNIENWGTANAQYFTWTAGSNC</sequence>
<gene>
    <name evidence="1" type="ORF">C1I63_08770</name>
</gene>
<name>A0A2T4UTS1_9MICO</name>
<dbReference type="PROSITE" id="PS51318">
    <property type="entry name" value="TAT"/>
    <property type="match status" value="1"/>
</dbReference>
<dbReference type="AlphaFoldDB" id="A0A2T4UTS1"/>
<dbReference type="RefSeq" id="WP_107574545.1">
    <property type="nucleotide sequence ID" value="NZ_PZPL01000001.1"/>
</dbReference>
<dbReference type="InterPro" id="IPR006311">
    <property type="entry name" value="TAT_signal"/>
</dbReference>
<dbReference type="Proteomes" id="UP000241085">
    <property type="component" value="Unassembled WGS sequence"/>
</dbReference>
<reference evidence="1 2" key="1">
    <citation type="submission" date="2018-03" db="EMBL/GenBank/DDBJ databases">
        <title>Bacteriophage NCPPB3778 and a type I-E CRISPR drive the evolution of the US Biological Select Agent, Rathayibacter toxicus.</title>
        <authorList>
            <person name="Davis E.W.II."/>
            <person name="Tabima J.F."/>
            <person name="Weisberg A.J."/>
            <person name="Dantas Lopes L."/>
            <person name="Wiseman M.S."/>
            <person name="Wiseman M.S."/>
            <person name="Pupko T."/>
            <person name="Belcher M.S."/>
            <person name="Sechler A.J."/>
            <person name="Tancos M.A."/>
            <person name="Schroeder B.K."/>
            <person name="Murray T.D."/>
            <person name="Luster D.G."/>
            <person name="Schneider W.L."/>
            <person name="Rogers E."/>
            <person name="Andreote F.D."/>
            <person name="Grunwald N.J."/>
            <person name="Putnam M.L."/>
            <person name="Chang J.H."/>
        </authorList>
    </citation>
    <scope>NUCLEOTIDE SEQUENCE [LARGE SCALE GENOMIC DNA]</scope>
    <source>
        <strain evidence="1 2">DSM 15933</strain>
    </source>
</reference>
<organism evidence="1 2">
    <name type="scientific">Rathayibacter caricis DSM 15933</name>
    <dbReference type="NCBI Taxonomy" id="1328867"/>
    <lineage>
        <taxon>Bacteria</taxon>
        <taxon>Bacillati</taxon>
        <taxon>Actinomycetota</taxon>
        <taxon>Actinomycetes</taxon>
        <taxon>Micrococcales</taxon>
        <taxon>Microbacteriaceae</taxon>
        <taxon>Rathayibacter</taxon>
    </lineage>
</organism>
<protein>
    <submittedName>
        <fullName evidence="1">Uncharacterized protein</fullName>
    </submittedName>
</protein>
<comment type="caution">
    <text evidence="1">The sequence shown here is derived from an EMBL/GenBank/DDBJ whole genome shotgun (WGS) entry which is preliminary data.</text>
</comment>
<dbReference type="EMBL" id="PZPL01000001">
    <property type="protein sequence ID" value="PTL72932.1"/>
    <property type="molecule type" value="Genomic_DNA"/>
</dbReference>
<proteinExistence type="predicted"/>
<keyword evidence="2" id="KW-1185">Reference proteome</keyword>
<evidence type="ECO:0000313" key="2">
    <source>
        <dbReference type="Proteomes" id="UP000241085"/>
    </source>
</evidence>